<dbReference type="AlphaFoldDB" id="A0A382URK8"/>
<feature type="non-terminal residue" evidence="2">
    <location>
        <position position="131"/>
    </location>
</feature>
<feature type="transmembrane region" description="Helical" evidence="1">
    <location>
        <begin position="31"/>
        <end position="50"/>
    </location>
</feature>
<keyword evidence="1" id="KW-1133">Transmembrane helix</keyword>
<evidence type="ECO:0000313" key="2">
    <source>
        <dbReference type="EMBL" id="SVD36328.1"/>
    </source>
</evidence>
<keyword evidence="1" id="KW-0472">Membrane</keyword>
<gene>
    <name evidence="2" type="ORF">METZ01_LOCUS389182</name>
</gene>
<accession>A0A382URK8</accession>
<dbReference type="EMBL" id="UINC01145913">
    <property type="protein sequence ID" value="SVD36328.1"/>
    <property type="molecule type" value="Genomic_DNA"/>
</dbReference>
<proteinExistence type="predicted"/>
<evidence type="ECO:0000256" key="1">
    <source>
        <dbReference type="SAM" id="Phobius"/>
    </source>
</evidence>
<name>A0A382URK8_9ZZZZ</name>
<feature type="transmembrane region" description="Helical" evidence="1">
    <location>
        <begin position="7"/>
        <end position="25"/>
    </location>
</feature>
<reference evidence="2" key="1">
    <citation type="submission" date="2018-05" db="EMBL/GenBank/DDBJ databases">
        <authorList>
            <person name="Lanie J.A."/>
            <person name="Ng W.-L."/>
            <person name="Kazmierczak K.M."/>
            <person name="Andrzejewski T.M."/>
            <person name="Davidsen T.M."/>
            <person name="Wayne K.J."/>
            <person name="Tettelin H."/>
            <person name="Glass J.I."/>
            <person name="Rusch D."/>
            <person name="Podicherti R."/>
            <person name="Tsui H.-C.T."/>
            <person name="Winkler M.E."/>
        </authorList>
    </citation>
    <scope>NUCLEOTIDE SEQUENCE</scope>
</reference>
<organism evidence="2">
    <name type="scientific">marine metagenome</name>
    <dbReference type="NCBI Taxonomy" id="408172"/>
    <lineage>
        <taxon>unclassified sequences</taxon>
        <taxon>metagenomes</taxon>
        <taxon>ecological metagenomes</taxon>
    </lineage>
</organism>
<sequence>MKTYTTPISLVGAALVTSGALALLLAPETEWLPAVNVGLGALLVAAAGILNPELFRQYGRWLNAFWGGIMTLAILVMVNFLADRYPQRLDVTEGQLHSLSQLTVQTLESLDADVKAIAFMEGGKDEALRGL</sequence>
<protein>
    <submittedName>
        <fullName evidence="2">Uncharacterized protein</fullName>
    </submittedName>
</protein>
<keyword evidence="1" id="KW-0812">Transmembrane</keyword>
<feature type="transmembrane region" description="Helical" evidence="1">
    <location>
        <begin position="62"/>
        <end position="82"/>
    </location>
</feature>